<comment type="caution">
    <text evidence="2">The sequence shown here is derived from an EMBL/GenBank/DDBJ whole genome shotgun (WGS) entry which is preliminary data.</text>
</comment>
<reference evidence="2 3" key="1">
    <citation type="submission" date="2018-08" db="EMBL/GenBank/DDBJ databases">
        <title>Isolation, diversity and antifungal activity of Actinobacteria from wheat.</title>
        <authorList>
            <person name="Han C."/>
        </authorList>
    </citation>
    <scope>NUCLEOTIDE SEQUENCE [LARGE SCALE GENOMIC DNA]</scope>
    <source>
        <strain evidence="2 3">NEAU-YY421</strain>
    </source>
</reference>
<dbReference type="OrthoDB" id="9770698at2"/>
<dbReference type="GO" id="GO:0008840">
    <property type="term" value="F:4-hydroxy-tetrahydrodipicolinate synthase activity"/>
    <property type="evidence" value="ECO:0007669"/>
    <property type="project" value="TreeGrafter"/>
</dbReference>
<dbReference type="RefSeq" id="WP_128558633.1">
    <property type="nucleotide sequence ID" value="NZ_QUAK01000191.1"/>
</dbReference>
<evidence type="ECO:0000313" key="3">
    <source>
        <dbReference type="Proteomes" id="UP000263094"/>
    </source>
</evidence>
<proteinExistence type="predicted"/>
<dbReference type="SUPFAM" id="SSF51569">
    <property type="entry name" value="Aldolase"/>
    <property type="match status" value="1"/>
</dbReference>
<protein>
    <submittedName>
        <fullName evidence="2">Dihydrodipicolinate synthase family protein</fullName>
    </submittedName>
</protein>
<evidence type="ECO:0000313" key="2">
    <source>
        <dbReference type="EMBL" id="RFU83689.1"/>
    </source>
</evidence>
<dbReference type="PANTHER" id="PTHR12128:SF51">
    <property type="entry name" value="BLL4205 PROTEIN"/>
    <property type="match status" value="1"/>
</dbReference>
<dbReference type="InterPro" id="IPR002220">
    <property type="entry name" value="DapA-like"/>
</dbReference>
<dbReference type="Gene3D" id="3.20.20.70">
    <property type="entry name" value="Aldolase class I"/>
    <property type="match status" value="1"/>
</dbReference>
<dbReference type="EMBL" id="QUAK01000191">
    <property type="protein sequence ID" value="RFU83689.1"/>
    <property type="molecule type" value="Genomic_DNA"/>
</dbReference>
<dbReference type="AlphaFoldDB" id="A0A372LYP9"/>
<dbReference type="Proteomes" id="UP000263094">
    <property type="component" value="Unassembled WGS sequence"/>
</dbReference>
<name>A0A372LYP9_9ACTN</name>
<gene>
    <name evidence="2" type="ORF">DY218_26495</name>
</gene>
<evidence type="ECO:0000256" key="1">
    <source>
        <dbReference type="ARBA" id="ARBA00023239"/>
    </source>
</evidence>
<keyword evidence="1" id="KW-0456">Lyase</keyword>
<keyword evidence="3" id="KW-1185">Reference proteome</keyword>
<sequence length="356" mass="38175">MAAAALSAEAAELLHRGTVVPAHPLALRPDRTLDERRQRALTRYYLAAGAGGVAVGVHTTQFAVREHGLLRTVLELAAEEVDKAAIGTDRTVVRIAGVCGPVRQAVREARTARELGYDAVLVSPAGLPDADLDALLDRSAAVGEVLPVVGFYLQEAVGGRYLPRSYWRRLADQESTVAVKAAPFDRYRTLELVQGVADSDRGAEVALYTGNDDAIVADLLTPYHVRGPAGPTVRHFAGGLLGHWAVWTRSAVRLLADVHAARAGDPAARRRAEARLAGDTDANAAVYDVRGGFAGCIAGVHEVLRRQGLLEGTWCLDPAEGLSPGQAEEIARVHTTHDWLREEDPFVTGGLPHWLR</sequence>
<organism evidence="2 3">
    <name type="scientific">Streptomyces triticagri</name>
    <dbReference type="NCBI Taxonomy" id="2293568"/>
    <lineage>
        <taxon>Bacteria</taxon>
        <taxon>Bacillati</taxon>
        <taxon>Actinomycetota</taxon>
        <taxon>Actinomycetes</taxon>
        <taxon>Kitasatosporales</taxon>
        <taxon>Streptomycetaceae</taxon>
        <taxon>Streptomyces</taxon>
    </lineage>
</organism>
<dbReference type="InterPro" id="IPR013785">
    <property type="entry name" value="Aldolase_TIM"/>
</dbReference>
<accession>A0A372LYP9</accession>
<dbReference type="SMART" id="SM01130">
    <property type="entry name" value="DHDPS"/>
    <property type="match status" value="1"/>
</dbReference>
<dbReference type="PANTHER" id="PTHR12128">
    <property type="entry name" value="DIHYDRODIPICOLINATE SYNTHASE"/>
    <property type="match status" value="1"/>
</dbReference>